<evidence type="ECO:0000313" key="4">
    <source>
        <dbReference type="Proteomes" id="UP000297229"/>
    </source>
</evidence>
<organism evidence="3 4">
    <name type="scientific">Botrytis elliptica</name>
    <dbReference type="NCBI Taxonomy" id="278938"/>
    <lineage>
        <taxon>Eukaryota</taxon>
        <taxon>Fungi</taxon>
        <taxon>Dikarya</taxon>
        <taxon>Ascomycota</taxon>
        <taxon>Pezizomycotina</taxon>
        <taxon>Leotiomycetes</taxon>
        <taxon>Helotiales</taxon>
        <taxon>Sclerotiniaceae</taxon>
        <taxon>Botrytis</taxon>
    </lineage>
</organism>
<gene>
    <name evidence="3" type="ORF">BELL_0414g00010</name>
</gene>
<comment type="caution">
    <text evidence="3">The sequence shown here is derived from an EMBL/GenBank/DDBJ whole genome shotgun (WGS) entry which is preliminary data.</text>
</comment>
<keyword evidence="4" id="KW-1185">Reference proteome</keyword>
<sequence>MFLYNSKIHVLLAFPQLLIASLPVRQKGIFNPDIGISIRNSLRALEGMAQYPSDVDEPIDSSSSRISTKLTQLATRVGRLLTPVSHLNTSQCRSWEKLAIFSKLENFPGSNWPNLTWLALTSRLLVPRERSAELDDMLQAAAAAAMNMPNLETMEKWNGEKGLAMLFRYQRNKRGQPAVIIYRGT</sequence>
<feature type="domain" description="DUF6546" evidence="2">
    <location>
        <begin position="101"/>
        <end position="185"/>
    </location>
</feature>
<name>A0A4Z1JGK2_9HELO</name>
<evidence type="ECO:0000256" key="1">
    <source>
        <dbReference type="SAM" id="SignalP"/>
    </source>
</evidence>
<keyword evidence="1" id="KW-0732">Signal</keyword>
<evidence type="ECO:0000259" key="2">
    <source>
        <dbReference type="Pfam" id="PF20183"/>
    </source>
</evidence>
<accession>A0A4Z1JGK2</accession>
<evidence type="ECO:0000313" key="3">
    <source>
        <dbReference type="EMBL" id="TGO72829.1"/>
    </source>
</evidence>
<dbReference type="InterPro" id="IPR046676">
    <property type="entry name" value="DUF6546"/>
</dbReference>
<proteinExistence type="predicted"/>
<protein>
    <recommendedName>
        <fullName evidence="2">DUF6546 domain-containing protein</fullName>
    </recommendedName>
</protein>
<dbReference type="EMBL" id="PQXM01000412">
    <property type="protein sequence ID" value="TGO72829.1"/>
    <property type="molecule type" value="Genomic_DNA"/>
</dbReference>
<feature type="chain" id="PRO_5021437092" description="DUF6546 domain-containing protein" evidence="1">
    <location>
        <begin position="21"/>
        <end position="185"/>
    </location>
</feature>
<reference evidence="3 4" key="1">
    <citation type="submission" date="2017-12" db="EMBL/GenBank/DDBJ databases">
        <title>Comparative genomics of Botrytis spp.</title>
        <authorList>
            <person name="Valero-Jimenez C.A."/>
            <person name="Tapia P."/>
            <person name="Veloso J."/>
            <person name="Silva-Moreno E."/>
            <person name="Staats M."/>
            <person name="Valdes J.H."/>
            <person name="Van Kan J.A.L."/>
        </authorList>
    </citation>
    <scope>NUCLEOTIDE SEQUENCE [LARGE SCALE GENOMIC DNA]</scope>
    <source>
        <strain evidence="3 4">Be9601</strain>
    </source>
</reference>
<feature type="signal peptide" evidence="1">
    <location>
        <begin position="1"/>
        <end position="20"/>
    </location>
</feature>
<dbReference type="Proteomes" id="UP000297229">
    <property type="component" value="Unassembled WGS sequence"/>
</dbReference>
<dbReference type="Pfam" id="PF20183">
    <property type="entry name" value="DUF6546"/>
    <property type="match status" value="1"/>
</dbReference>
<dbReference type="AlphaFoldDB" id="A0A4Z1JGK2"/>